<feature type="coiled-coil region" evidence="1">
    <location>
        <begin position="631"/>
        <end position="675"/>
    </location>
</feature>
<dbReference type="InterPro" id="IPR027417">
    <property type="entry name" value="P-loop_NTPase"/>
</dbReference>
<feature type="compositionally biased region" description="Basic and acidic residues" evidence="2">
    <location>
        <begin position="587"/>
        <end position="600"/>
    </location>
</feature>
<feature type="coiled-coil region" evidence="1">
    <location>
        <begin position="397"/>
        <end position="431"/>
    </location>
</feature>
<dbReference type="PANTHER" id="PTHR41259">
    <property type="entry name" value="DOUBLE-STRAND BREAK REPAIR RAD50 ATPASE, PUTATIVE-RELATED"/>
    <property type="match status" value="1"/>
</dbReference>
<dbReference type="OrthoDB" id="9764467at2"/>
<dbReference type="AlphaFoldDB" id="A0A2T4ZCV7"/>
<evidence type="ECO:0000256" key="1">
    <source>
        <dbReference type="SAM" id="Coils"/>
    </source>
</evidence>
<dbReference type="Pfam" id="PF13514">
    <property type="entry name" value="AAA_27"/>
    <property type="match status" value="1"/>
</dbReference>
<feature type="coiled-coil region" evidence="1">
    <location>
        <begin position="196"/>
        <end position="268"/>
    </location>
</feature>
<evidence type="ECO:0000313" key="5">
    <source>
        <dbReference type="Proteomes" id="UP000241639"/>
    </source>
</evidence>
<comment type="caution">
    <text evidence="4">The sequence shown here is derived from an EMBL/GenBank/DDBJ whole genome shotgun (WGS) entry which is preliminary data.</text>
</comment>
<dbReference type="RefSeq" id="WP_107726871.1">
    <property type="nucleotide sequence ID" value="NZ_PZZP01000001.1"/>
</dbReference>
<dbReference type="SUPFAM" id="SSF52540">
    <property type="entry name" value="P-loop containing nucleoside triphosphate hydrolases"/>
    <property type="match status" value="1"/>
</dbReference>
<evidence type="ECO:0000259" key="3">
    <source>
        <dbReference type="Pfam" id="PF13514"/>
    </source>
</evidence>
<dbReference type="Proteomes" id="UP000241639">
    <property type="component" value="Unassembled WGS sequence"/>
</dbReference>
<gene>
    <name evidence="4" type="ORF">C8J48_2322</name>
</gene>
<dbReference type="PANTHER" id="PTHR41259:SF1">
    <property type="entry name" value="DOUBLE-STRAND BREAK REPAIR RAD50 ATPASE, PUTATIVE-RELATED"/>
    <property type="match status" value="1"/>
</dbReference>
<feature type="coiled-coil region" evidence="1">
    <location>
        <begin position="701"/>
        <end position="737"/>
    </location>
</feature>
<feature type="domain" description="YhaN AAA" evidence="3">
    <location>
        <begin position="1"/>
        <end position="49"/>
    </location>
</feature>
<dbReference type="EMBL" id="PZZP01000001">
    <property type="protein sequence ID" value="PTM59692.1"/>
    <property type="molecule type" value="Genomic_DNA"/>
</dbReference>
<proteinExistence type="predicted"/>
<feature type="coiled-coil region" evidence="1">
    <location>
        <begin position="810"/>
        <end position="837"/>
    </location>
</feature>
<evidence type="ECO:0000256" key="2">
    <source>
        <dbReference type="SAM" id="MobiDB-lite"/>
    </source>
</evidence>
<name>A0A2T4ZCV7_9BACL</name>
<reference evidence="4 5" key="1">
    <citation type="submission" date="2018-04" db="EMBL/GenBank/DDBJ databases">
        <title>Genomic Encyclopedia of Archaeal and Bacterial Type Strains, Phase II (KMG-II): from individual species to whole genera.</title>
        <authorList>
            <person name="Goeker M."/>
        </authorList>
    </citation>
    <scope>NUCLEOTIDE SEQUENCE [LARGE SCALE GENOMIC DNA]</scope>
    <source>
        <strain evidence="4 5">DSM 45169</strain>
    </source>
</reference>
<keyword evidence="1" id="KW-0175">Coiled coil</keyword>
<feature type="coiled-coil region" evidence="1">
    <location>
        <begin position="506"/>
        <end position="560"/>
    </location>
</feature>
<protein>
    <submittedName>
        <fullName evidence="4">Uncharacterized protein YhaN</fullName>
    </submittedName>
</protein>
<feature type="region of interest" description="Disordered" evidence="2">
    <location>
        <begin position="581"/>
        <end position="600"/>
    </location>
</feature>
<organism evidence="4 5">
    <name type="scientific">Desmospora activa DSM 45169</name>
    <dbReference type="NCBI Taxonomy" id="1121389"/>
    <lineage>
        <taxon>Bacteria</taxon>
        <taxon>Bacillati</taxon>
        <taxon>Bacillota</taxon>
        <taxon>Bacilli</taxon>
        <taxon>Bacillales</taxon>
        <taxon>Thermoactinomycetaceae</taxon>
        <taxon>Desmospora</taxon>
    </lineage>
</organism>
<dbReference type="InterPro" id="IPR038734">
    <property type="entry name" value="YhaN_AAA"/>
</dbReference>
<keyword evidence="5" id="KW-1185">Reference proteome</keyword>
<dbReference type="Gene3D" id="3.40.50.300">
    <property type="entry name" value="P-loop containing nucleotide triphosphate hydrolases"/>
    <property type="match status" value="2"/>
</dbReference>
<sequence>MKFQRLTFHGFGRWVDRSFSFQPGINLIEAPNEAGKSTLINGLLAMMYGGKREGVARRQRTEWLEAYEPWQSSRYGGELDFILQGKSYRLIRSLHWEEEREQLIDLATGRDLTDTFPMDRRKDHNILEQMAGVPRSLFTQVSMMTAQTLAGDQQVVERIRQLVSQGEELNLKPALEQLERELAEIGKTSLARTRPYGAACQLAEKLEQEVIELRAQTRSLREGQARLTRMRSEGEALREKLERMHQEAEQWKLRLQREEYRKRMAEKEKNLSYKMDRWRSLRDKRDRLERERVQAMPATLLTPAEADQLRAVLAERNFPQSRVKEIEERLEQLGRELVAWEAEKAEWLSIDDGEVQRHLHRLEEYQRLEGQLLPADTKGTMDDRIKGIELQKDHQRLLELREQEERCRDRRRELEDRLSSLHRRVDRLEREQFLARVVDSQIPPSRSSSSWLWLGVAGGILSLLALSSPFPGIGLLPFFFSVFAFFRFSRLRSVDRQVRREWEERQRKLYEDWQALKQEREEAEAKGEPMLTLTDLQRQIKEQKSELQTVYNELASLMQEQETILDRWQVGAASELQRLADQQSQRIQEREGARLQDRQNRERMKQIQQEMESWATVKNQNLGVFDGELWREKLEEMAEEARRARDTQQRLRLEIASLEKELVRSRERLNRIQEQTTYWRSRLGVEDPESWSETILMSDHVRRLDEQLAEVREELSEQEALKQEEQWEEELKEIQESLKQTVDWPEETLDLYLLQQRLKEAELACSKAEWASQQQDTETLKLEERLQTQSDQLPSLSEREALWRRAREKVKELEGEKRVIQAALDVLEEAAREVQEDIVPRIRPHATNWVEEVTGGRYRDLLIDPTDGIQISVFVPETRERQPVEQLSQGTIDQMYFGLRLALVQFFSQNGKSPLPILLDDSLVHFDGERLREAIRILGKVAEQHQIILCTCHGRERQVLEQEGIPFTDHSLGSVQ</sequence>
<accession>A0A2T4ZCV7</accession>
<evidence type="ECO:0000313" key="4">
    <source>
        <dbReference type="EMBL" id="PTM59692.1"/>
    </source>
</evidence>